<dbReference type="GO" id="GO:0046872">
    <property type="term" value="F:metal ion binding"/>
    <property type="evidence" value="ECO:0007669"/>
    <property type="project" value="UniProtKB-KW"/>
</dbReference>
<dbReference type="GO" id="GO:0019146">
    <property type="term" value="F:arabinose-5-phosphate isomerase activity"/>
    <property type="evidence" value="ECO:0007669"/>
    <property type="project" value="UniProtKB-EC"/>
</dbReference>
<keyword evidence="2" id="KW-0677">Repeat</keyword>
<dbReference type="PANTHER" id="PTHR42745:SF1">
    <property type="entry name" value="ARABINOSE 5-PHOSPHATE ISOMERASE KDSD"/>
    <property type="match status" value="1"/>
</dbReference>
<feature type="site" description="Catalytically relevant" evidence="6">
    <location>
        <position position="110"/>
    </location>
</feature>
<gene>
    <name evidence="10" type="primary">kdsD</name>
    <name evidence="10" type="ORF">A6302_02854</name>
</gene>
<feature type="domain" description="SIS" evidence="9">
    <location>
        <begin position="40"/>
        <end position="183"/>
    </location>
</feature>
<dbReference type="InterPro" id="IPR000644">
    <property type="entry name" value="CBS_dom"/>
</dbReference>
<dbReference type="Gene3D" id="3.40.50.10490">
    <property type="entry name" value="Glucose-6-phosphate isomerase like protein, domain 1"/>
    <property type="match status" value="1"/>
</dbReference>
<dbReference type="PANTHER" id="PTHR42745">
    <property type="match status" value="1"/>
</dbReference>
<dbReference type="RefSeq" id="WP_069307344.1">
    <property type="nucleotide sequence ID" value="NZ_MCRJ01000072.1"/>
</dbReference>
<dbReference type="EMBL" id="MCRJ01000072">
    <property type="protein sequence ID" value="ODN69814.1"/>
    <property type="molecule type" value="Genomic_DNA"/>
</dbReference>
<evidence type="ECO:0000256" key="3">
    <source>
        <dbReference type="ARBA" id="ARBA00023122"/>
    </source>
</evidence>
<evidence type="ECO:0000256" key="4">
    <source>
        <dbReference type="PIRNR" id="PIRNR004692"/>
    </source>
</evidence>
<dbReference type="EC" id="5.3.1.13" evidence="10"/>
<evidence type="ECO:0000256" key="6">
    <source>
        <dbReference type="PIRSR" id="PIRSR004692-3"/>
    </source>
</evidence>
<evidence type="ECO:0000313" key="11">
    <source>
        <dbReference type="Proteomes" id="UP000094622"/>
    </source>
</evidence>
<name>A0A1E3H0J9_9HYPH</name>
<dbReference type="PROSITE" id="PS51464">
    <property type="entry name" value="SIS"/>
    <property type="match status" value="1"/>
</dbReference>
<feature type="site" description="Catalytically relevant" evidence="6">
    <location>
        <position position="151"/>
    </location>
</feature>
<dbReference type="InterPro" id="IPR035474">
    <property type="entry name" value="SIS_Kpsf"/>
</dbReference>
<dbReference type="Proteomes" id="UP000094622">
    <property type="component" value="Unassembled WGS sequence"/>
</dbReference>
<dbReference type="SUPFAM" id="SSF54631">
    <property type="entry name" value="CBS-domain pair"/>
    <property type="match status" value="1"/>
</dbReference>
<dbReference type="SUPFAM" id="SSF53697">
    <property type="entry name" value="SIS domain"/>
    <property type="match status" value="1"/>
</dbReference>
<keyword evidence="5" id="KW-0862">Zinc</keyword>
<dbReference type="SMART" id="SM00116">
    <property type="entry name" value="CBS"/>
    <property type="match status" value="2"/>
</dbReference>
<dbReference type="InterPro" id="IPR046348">
    <property type="entry name" value="SIS_dom_sf"/>
</dbReference>
<dbReference type="GO" id="GO:0005975">
    <property type="term" value="P:carbohydrate metabolic process"/>
    <property type="evidence" value="ECO:0007669"/>
    <property type="project" value="InterPro"/>
</dbReference>
<feature type="binding site" evidence="5">
    <location>
        <position position="81"/>
    </location>
    <ligand>
        <name>Zn(2+)</name>
        <dbReference type="ChEBI" id="CHEBI:29105"/>
    </ligand>
</feature>
<dbReference type="GO" id="GO:0097367">
    <property type="term" value="F:carbohydrate derivative binding"/>
    <property type="evidence" value="ECO:0007669"/>
    <property type="project" value="InterPro"/>
</dbReference>
<evidence type="ECO:0000256" key="1">
    <source>
        <dbReference type="ARBA" id="ARBA00008165"/>
    </source>
</evidence>
<organism evidence="10 11">
    <name type="scientific">Methylobrevis pamukkalensis</name>
    <dbReference type="NCBI Taxonomy" id="1439726"/>
    <lineage>
        <taxon>Bacteria</taxon>
        <taxon>Pseudomonadati</taxon>
        <taxon>Pseudomonadota</taxon>
        <taxon>Alphaproteobacteria</taxon>
        <taxon>Hyphomicrobiales</taxon>
        <taxon>Pleomorphomonadaceae</taxon>
        <taxon>Methylobrevis</taxon>
    </lineage>
</organism>
<keyword evidence="3 7" id="KW-0129">CBS domain</keyword>
<evidence type="ECO:0000256" key="5">
    <source>
        <dbReference type="PIRSR" id="PIRSR004692-2"/>
    </source>
</evidence>
<feature type="domain" description="CBS" evidence="8">
    <location>
        <begin position="208"/>
        <end position="267"/>
    </location>
</feature>
<proteinExistence type="inferred from homology"/>
<keyword evidence="11" id="KW-1185">Reference proteome</keyword>
<dbReference type="InterPro" id="IPR001347">
    <property type="entry name" value="SIS_dom"/>
</dbReference>
<protein>
    <submittedName>
        <fullName evidence="10">Arabinose 5-phosphate isomerase KdsD</fullName>
        <ecNumber evidence="10">5.3.1.13</ecNumber>
    </submittedName>
</protein>
<dbReference type="PROSITE" id="PS51371">
    <property type="entry name" value="CBS"/>
    <property type="match status" value="2"/>
</dbReference>
<dbReference type="Gene3D" id="3.10.580.10">
    <property type="entry name" value="CBS-domain"/>
    <property type="match status" value="1"/>
</dbReference>
<feature type="domain" description="CBS" evidence="8">
    <location>
        <begin position="273"/>
        <end position="324"/>
    </location>
</feature>
<dbReference type="OrthoDB" id="9762536at2"/>
<evidence type="ECO:0000259" key="9">
    <source>
        <dbReference type="PROSITE" id="PS51464"/>
    </source>
</evidence>
<comment type="similarity">
    <text evidence="1 4">Belongs to the SIS family. GutQ/KpsF subfamily.</text>
</comment>
<feature type="site" description="Catalytically relevant" evidence="6">
    <location>
        <position position="58"/>
    </location>
</feature>
<dbReference type="Pfam" id="PF00571">
    <property type="entry name" value="CBS"/>
    <property type="match status" value="2"/>
</dbReference>
<evidence type="ECO:0000313" key="10">
    <source>
        <dbReference type="EMBL" id="ODN69814.1"/>
    </source>
</evidence>
<dbReference type="CDD" id="cd04604">
    <property type="entry name" value="CBS_pair_SIS_assoc"/>
    <property type="match status" value="1"/>
</dbReference>
<dbReference type="PIRSF" id="PIRSF004692">
    <property type="entry name" value="KdsD_KpsF"/>
    <property type="match status" value="1"/>
</dbReference>
<comment type="caution">
    <text evidence="10">The sequence shown here is derived from an EMBL/GenBank/DDBJ whole genome shotgun (WGS) entry which is preliminary data.</text>
</comment>
<dbReference type="AlphaFoldDB" id="A0A1E3H0J9"/>
<keyword evidence="10" id="KW-0413">Isomerase</keyword>
<reference evidence="10 11" key="1">
    <citation type="submission" date="2016-07" db="EMBL/GenBank/DDBJ databases">
        <title>Draft Genome Sequence of Methylobrevis pamukkalensis PK2.</title>
        <authorList>
            <person name="Vasilenko O.V."/>
            <person name="Doronina N.V."/>
            <person name="Shmareva M.N."/>
            <person name="Tarlachkov S.V."/>
            <person name="Mustakhimov I."/>
            <person name="Trotsenko Y.A."/>
        </authorList>
    </citation>
    <scope>NUCLEOTIDE SEQUENCE [LARGE SCALE GENOMIC DNA]</scope>
    <source>
        <strain evidence="10 11">PK2</strain>
    </source>
</reference>
<dbReference type="PATRIC" id="fig|1439726.3.peg.3009"/>
<dbReference type="GO" id="GO:1901135">
    <property type="term" value="P:carbohydrate derivative metabolic process"/>
    <property type="evidence" value="ECO:0007669"/>
    <property type="project" value="InterPro"/>
</dbReference>
<evidence type="ECO:0000256" key="2">
    <source>
        <dbReference type="ARBA" id="ARBA00022737"/>
    </source>
</evidence>
<feature type="site" description="Catalytically relevant" evidence="6">
    <location>
        <position position="192"/>
    </location>
</feature>
<dbReference type="FunFam" id="3.40.50.10490:FF:000011">
    <property type="entry name" value="Arabinose 5-phosphate isomerase"/>
    <property type="match status" value="1"/>
</dbReference>
<dbReference type="InterPro" id="IPR046342">
    <property type="entry name" value="CBS_dom_sf"/>
</dbReference>
<keyword evidence="5" id="KW-0479">Metal-binding</keyword>
<dbReference type="InterPro" id="IPR050986">
    <property type="entry name" value="GutQ/KpsF_isomerases"/>
</dbReference>
<dbReference type="NCBIfam" id="TIGR00393">
    <property type="entry name" value="kpsF"/>
    <property type="match status" value="1"/>
</dbReference>
<dbReference type="InterPro" id="IPR004800">
    <property type="entry name" value="KdsD/KpsF-type"/>
</dbReference>
<evidence type="ECO:0000256" key="7">
    <source>
        <dbReference type="PROSITE-ProRule" id="PRU00703"/>
    </source>
</evidence>
<dbReference type="CDD" id="cd05014">
    <property type="entry name" value="SIS_Kpsf"/>
    <property type="match status" value="1"/>
</dbReference>
<dbReference type="Pfam" id="PF01380">
    <property type="entry name" value="SIS"/>
    <property type="match status" value="1"/>
</dbReference>
<evidence type="ECO:0000259" key="8">
    <source>
        <dbReference type="PROSITE" id="PS51371"/>
    </source>
</evidence>
<sequence length="324" mass="34368">MTDQTIETSALRTLDLASRAIDRVRQQIEKGALGRSLRRAVELIAGSSGRLIVVGVGKSGHIGRKLAATFASTGTAAYFVHPTEASHGDLGMIRTEDVILAISWSGETSELANILTYAKRFAVPLIAMTSRPASSLARAASAVLLLPQIEEACPHGLAPTTSTTLQLVVGDALAICLLERKGFSAGDFKVFHPGGRLGARLTYVRDLMHKGERVPLLPPSASVSEAIMVMTSSGFGVVGIVDDKGDFIGIVTDGDLRRHMTGGLLDQRVADIMTREPKVIRGDAIATEALEVMQRGKISVLFAVDNGKPIGILHMLDLLRAGLA</sequence>
<accession>A0A1E3H0J9</accession>